<dbReference type="Gene3D" id="3.40.50.300">
    <property type="entry name" value="P-loop containing nucleotide triphosphate hydrolases"/>
    <property type="match status" value="1"/>
</dbReference>
<dbReference type="InterPro" id="IPR017871">
    <property type="entry name" value="ABC_transporter-like_CS"/>
</dbReference>
<evidence type="ECO:0000313" key="8">
    <source>
        <dbReference type="EMBL" id="CAB4589791.1"/>
    </source>
</evidence>
<dbReference type="EMBL" id="CAEZSL010000078">
    <property type="protein sequence ID" value="CAB4544000.1"/>
    <property type="molecule type" value="Genomic_DNA"/>
</dbReference>
<dbReference type="SUPFAM" id="SSF50331">
    <property type="entry name" value="MOP-like"/>
    <property type="match status" value="1"/>
</dbReference>
<dbReference type="EMBL" id="CAFBNZ010000004">
    <property type="protein sequence ID" value="CAB4966399.1"/>
    <property type="molecule type" value="Genomic_DNA"/>
</dbReference>
<dbReference type="PROSITE" id="PS50893">
    <property type="entry name" value="ABC_TRANSPORTER_2"/>
    <property type="match status" value="1"/>
</dbReference>
<evidence type="ECO:0000313" key="13">
    <source>
        <dbReference type="EMBL" id="CAB5130080.1"/>
    </source>
</evidence>
<evidence type="ECO:0000256" key="1">
    <source>
        <dbReference type="ARBA" id="ARBA00022448"/>
    </source>
</evidence>
<evidence type="ECO:0000313" key="11">
    <source>
        <dbReference type="EMBL" id="CAB4966399.1"/>
    </source>
</evidence>
<evidence type="ECO:0000256" key="2">
    <source>
        <dbReference type="ARBA" id="ARBA00022505"/>
    </source>
</evidence>
<dbReference type="InterPro" id="IPR005116">
    <property type="entry name" value="Transp-assoc_OB_typ1"/>
</dbReference>
<dbReference type="Pfam" id="PF03459">
    <property type="entry name" value="TOBE"/>
    <property type="match status" value="1"/>
</dbReference>
<evidence type="ECO:0000259" key="6">
    <source>
        <dbReference type="PROSITE" id="PS51866"/>
    </source>
</evidence>
<evidence type="ECO:0000313" key="12">
    <source>
        <dbReference type="EMBL" id="CAB5047139.1"/>
    </source>
</evidence>
<evidence type="ECO:0000313" key="10">
    <source>
        <dbReference type="EMBL" id="CAB4769155.1"/>
    </source>
</evidence>
<dbReference type="InterPro" id="IPR003593">
    <property type="entry name" value="AAA+_ATPase"/>
</dbReference>
<accession>A0A6J6FLW4</accession>
<gene>
    <name evidence="7" type="ORF">UFOPK1421_00825</name>
    <name evidence="8" type="ORF">UFOPK1820_00085</name>
    <name evidence="9" type="ORF">UFOPK1960_00712</name>
    <name evidence="10" type="ORF">UFOPK2921_00164</name>
    <name evidence="11" type="ORF">UFOPK3889_00059</name>
    <name evidence="12" type="ORF">UFOPK4275_00436</name>
    <name evidence="13" type="ORF">UFOPK4422_01277</name>
</gene>
<dbReference type="EMBL" id="CAEZVL010000092">
    <property type="protein sequence ID" value="CAB4631623.1"/>
    <property type="molecule type" value="Genomic_DNA"/>
</dbReference>
<proteinExistence type="predicted"/>
<evidence type="ECO:0000256" key="3">
    <source>
        <dbReference type="ARBA" id="ARBA00022741"/>
    </source>
</evidence>
<keyword evidence="3" id="KW-0547">Nucleotide-binding</keyword>
<keyword evidence="2" id="KW-0500">Molybdenum</keyword>
<evidence type="ECO:0000313" key="7">
    <source>
        <dbReference type="EMBL" id="CAB4544000.1"/>
    </source>
</evidence>
<dbReference type="GO" id="GO:0005524">
    <property type="term" value="F:ATP binding"/>
    <property type="evidence" value="ECO:0007669"/>
    <property type="project" value="UniProtKB-KW"/>
</dbReference>
<evidence type="ECO:0000259" key="5">
    <source>
        <dbReference type="PROSITE" id="PS50893"/>
    </source>
</evidence>
<dbReference type="InterPro" id="IPR008995">
    <property type="entry name" value="Mo/tungstate-bd_C_term_dom"/>
</dbReference>
<feature type="domain" description="ABC transporter" evidence="5">
    <location>
        <begin position="2"/>
        <end position="236"/>
    </location>
</feature>
<keyword evidence="1" id="KW-0813">Transport</keyword>
<dbReference type="PROSITE" id="PS51866">
    <property type="entry name" value="MOP"/>
    <property type="match status" value="1"/>
</dbReference>
<dbReference type="InterPro" id="IPR050093">
    <property type="entry name" value="ABC_SmlMolc_Importer"/>
</dbReference>
<name>A0A6J6FLW4_9ZZZZ</name>
<dbReference type="Pfam" id="PF00005">
    <property type="entry name" value="ABC_tran"/>
    <property type="match status" value="1"/>
</dbReference>
<dbReference type="EMBL" id="CAEZZV010000012">
    <property type="protein sequence ID" value="CAB4769155.1"/>
    <property type="molecule type" value="Genomic_DNA"/>
</dbReference>
<dbReference type="AlphaFoldDB" id="A0A6J6FLW4"/>
<dbReference type="EMBL" id="CAEZUK010000005">
    <property type="protein sequence ID" value="CAB4589791.1"/>
    <property type="molecule type" value="Genomic_DNA"/>
</dbReference>
<dbReference type="PANTHER" id="PTHR42781">
    <property type="entry name" value="SPERMIDINE/PUTRESCINE IMPORT ATP-BINDING PROTEIN POTA"/>
    <property type="match status" value="1"/>
</dbReference>
<reference evidence="8" key="1">
    <citation type="submission" date="2020-05" db="EMBL/GenBank/DDBJ databases">
        <authorList>
            <person name="Chiriac C."/>
            <person name="Salcher M."/>
            <person name="Ghai R."/>
            <person name="Kavagutti S V."/>
        </authorList>
    </citation>
    <scope>NUCLEOTIDE SEQUENCE</scope>
</reference>
<dbReference type="PROSITE" id="PS00211">
    <property type="entry name" value="ABC_TRANSPORTER_1"/>
    <property type="match status" value="1"/>
</dbReference>
<organism evidence="8">
    <name type="scientific">freshwater metagenome</name>
    <dbReference type="NCBI Taxonomy" id="449393"/>
    <lineage>
        <taxon>unclassified sequences</taxon>
        <taxon>metagenomes</taxon>
        <taxon>ecological metagenomes</taxon>
    </lineage>
</organism>
<keyword evidence="4" id="KW-0067">ATP-binding</keyword>
<dbReference type="InterPro" id="IPR003439">
    <property type="entry name" value="ABC_transporter-like_ATP-bd"/>
</dbReference>
<dbReference type="SUPFAM" id="SSF52540">
    <property type="entry name" value="P-loop containing nucleoside triphosphate hydrolases"/>
    <property type="match status" value="1"/>
</dbReference>
<evidence type="ECO:0000256" key="4">
    <source>
        <dbReference type="ARBA" id="ARBA00022840"/>
    </source>
</evidence>
<dbReference type="EMBL" id="CAFBRX010000148">
    <property type="protein sequence ID" value="CAB5130080.1"/>
    <property type="molecule type" value="Genomic_DNA"/>
</dbReference>
<dbReference type="SMART" id="SM00382">
    <property type="entry name" value="AAA"/>
    <property type="match status" value="1"/>
</dbReference>
<dbReference type="GO" id="GO:0016887">
    <property type="term" value="F:ATP hydrolysis activity"/>
    <property type="evidence" value="ECO:0007669"/>
    <property type="project" value="InterPro"/>
</dbReference>
<dbReference type="Gene3D" id="2.40.50.100">
    <property type="match status" value="1"/>
</dbReference>
<dbReference type="PANTHER" id="PTHR42781:SF4">
    <property type="entry name" value="SPERMIDINE_PUTRESCINE IMPORT ATP-BINDING PROTEIN POTA"/>
    <property type="match status" value="1"/>
</dbReference>
<dbReference type="InterPro" id="IPR004606">
    <property type="entry name" value="Mop_domain"/>
</dbReference>
<sequence>MTTHFNFSVTQGDFNLKIDASVNDGEVLAVLGPNGSGKSTLLRLLSGLQQIDTGHISSRNIQWDSPADDIFVEAQQRRVGVVFQDYLLFKELSAVENVAFGLRAQGVNKATAVEQARALLQQVGLSEHLHKKTPTLSGGQAQRVALARALAIQPHLLLLDEPLAALDVATRQTVRRDLRRYLSSFQGAVVLVTHDPIDAYALADRVLILENGQVMQIGTLNEVTAHPRSRYVADLVGTNLITGHASGVTLTTSTGITVVLADQAEGDVFAVIKPQAITIVISNELSSSARNTWPGVITDIDRSGERCRITLHGPLPLVAEITAAAVESMALRVGDEVFAVVKATEVEVYSR</sequence>
<dbReference type="EMBL" id="CAFBQJ010000054">
    <property type="protein sequence ID" value="CAB5047139.1"/>
    <property type="molecule type" value="Genomic_DNA"/>
</dbReference>
<dbReference type="GO" id="GO:0015689">
    <property type="term" value="P:molybdate ion transport"/>
    <property type="evidence" value="ECO:0007669"/>
    <property type="project" value="InterPro"/>
</dbReference>
<protein>
    <submittedName>
        <fullName evidence="8">Unannotated protein</fullName>
    </submittedName>
</protein>
<feature type="domain" description="Mop" evidence="6">
    <location>
        <begin position="286"/>
        <end position="350"/>
    </location>
</feature>
<evidence type="ECO:0000313" key="9">
    <source>
        <dbReference type="EMBL" id="CAB4631623.1"/>
    </source>
</evidence>
<dbReference type="InterPro" id="IPR027417">
    <property type="entry name" value="P-loop_NTPase"/>
</dbReference>